<evidence type="ECO:0000256" key="1">
    <source>
        <dbReference type="SAM" id="Phobius"/>
    </source>
</evidence>
<dbReference type="RefSeq" id="WP_268880149.1">
    <property type="nucleotide sequence ID" value="NZ_CP114029.1"/>
</dbReference>
<protein>
    <submittedName>
        <fullName evidence="2">DUF1499 domain-containing protein</fullName>
    </submittedName>
</protein>
<dbReference type="Proteomes" id="UP001164020">
    <property type="component" value="Chromosome"/>
</dbReference>
<organism evidence="2 3">
    <name type="scientific">Jiella pelagia</name>
    <dbReference type="NCBI Taxonomy" id="2986949"/>
    <lineage>
        <taxon>Bacteria</taxon>
        <taxon>Pseudomonadati</taxon>
        <taxon>Pseudomonadota</taxon>
        <taxon>Alphaproteobacteria</taxon>
        <taxon>Hyphomicrobiales</taxon>
        <taxon>Aurantimonadaceae</taxon>
        <taxon>Jiella</taxon>
    </lineage>
</organism>
<dbReference type="InterPro" id="IPR010865">
    <property type="entry name" value="DUF1499"/>
</dbReference>
<accession>A0ABY7C1G9</accession>
<dbReference type="EMBL" id="CP114029">
    <property type="protein sequence ID" value="WAP67685.1"/>
    <property type="molecule type" value="Genomic_DNA"/>
</dbReference>
<dbReference type="Pfam" id="PF07386">
    <property type="entry name" value="DUF1499"/>
    <property type="match status" value="1"/>
</dbReference>
<gene>
    <name evidence="2" type="ORF">OH818_19705</name>
</gene>
<reference evidence="2" key="1">
    <citation type="submission" date="2022-12" db="EMBL/GenBank/DDBJ databases">
        <title>Jiella pelagia sp. nov., isolated from phosphonate enriched culture of Northwest Pacific surface seawater.</title>
        <authorList>
            <person name="Shin D.Y."/>
            <person name="Hwang C.Y."/>
        </authorList>
    </citation>
    <scope>NUCLEOTIDE SEQUENCE</scope>
    <source>
        <strain evidence="2">HL-NP1</strain>
    </source>
</reference>
<name>A0ABY7C1G9_9HYPH</name>
<proteinExistence type="predicted"/>
<keyword evidence="3" id="KW-1185">Reference proteome</keyword>
<evidence type="ECO:0000313" key="2">
    <source>
        <dbReference type="EMBL" id="WAP67685.1"/>
    </source>
</evidence>
<sequence>MQIDAGRRNVCEGSLSHLTGGGKSRFRIGTGALPEEPGWRAAVHEGDPETMECAMARMKTERRGFPTRRIVLGAAAAGLAAAGFYAIGPRRIWRWAAGPADQGPVDFASLRRREAPNDALACSNGACDQPVDLILPTYRTSPASLMEALDAAARESGRAERVDDGQDPAYRRYVFRSQILKFPDTLDAKAIGGPGGETSLMLYSRSLLGRGDLGANRARLGAIVRALGRAQGVQAIAARR</sequence>
<feature type="transmembrane region" description="Helical" evidence="1">
    <location>
        <begin position="70"/>
        <end position="88"/>
    </location>
</feature>
<keyword evidence="1" id="KW-0472">Membrane</keyword>
<keyword evidence="1" id="KW-0812">Transmembrane</keyword>
<keyword evidence="1" id="KW-1133">Transmembrane helix</keyword>
<evidence type="ECO:0000313" key="3">
    <source>
        <dbReference type="Proteomes" id="UP001164020"/>
    </source>
</evidence>